<sequence length="107" mass="11371">MEPSTRTRRPTSAEIHAARFLGQPDPEAIEVDLTPSAALHAARMVAPRKSAKPAGMQTAEWYARRASAVDGEDPDEVEETEEEPAAGRGGSWGAGTRSVRTEGGTIV</sequence>
<comment type="caution">
    <text evidence="2">The sequence shown here is derived from an EMBL/GenBank/DDBJ whole genome shotgun (WGS) entry which is preliminary data.</text>
</comment>
<keyword evidence="3" id="KW-1185">Reference proteome</keyword>
<evidence type="ECO:0000313" key="3">
    <source>
        <dbReference type="Proteomes" id="UP001595839"/>
    </source>
</evidence>
<feature type="compositionally biased region" description="Acidic residues" evidence="1">
    <location>
        <begin position="70"/>
        <end position="84"/>
    </location>
</feature>
<accession>A0ABV9ALE9</accession>
<dbReference type="Proteomes" id="UP001595839">
    <property type="component" value="Unassembled WGS sequence"/>
</dbReference>
<proteinExistence type="predicted"/>
<reference evidence="3" key="1">
    <citation type="journal article" date="2019" name="Int. J. Syst. Evol. Microbiol.">
        <title>The Global Catalogue of Microorganisms (GCM) 10K type strain sequencing project: providing services to taxonomists for standard genome sequencing and annotation.</title>
        <authorList>
            <consortium name="The Broad Institute Genomics Platform"/>
            <consortium name="The Broad Institute Genome Sequencing Center for Infectious Disease"/>
            <person name="Wu L."/>
            <person name="Ma J."/>
        </authorList>
    </citation>
    <scope>NUCLEOTIDE SEQUENCE [LARGE SCALE GENOMIC DNA]</scope>
    <source>
        <strain evidence="3">CGMCC 4.7177</strain>
    </source>
</reference>
<evidence type="ECO:0000256" key="1">
    <source>
        <dbReference type="SAM" id="MobiDB-lite"/>
    </source>
</evidence>
<organism evidence="2 3">
    <name type="scientific">Streptomyces vulcanius</name>
    <dbReference type="NCBI Taxonomy" id="1441876"/>
    <lineage>
        <taxon>Bacteria</taxon>
        <taxon>Bacillati</taxon>
        <taxon>Actinomycetota</taxon>
        <taxon>Actinomycetes</taxon>
        <taxon>Kitasatosporales</taxon>
        <taxon>Streptomycetaceae</taxon>
        <taxon>Streptomyces</taxon>
    </lineage>
</organism>
<gene>
    <name evidence="2" type="ORF">ACFPIH_14200</name>
</gene>
<dbReference type="RefSeq" id="WP_381171638.1">
    <property type="nucleotide sequence ID" value="NZ_JBHSFK010000008.1"/>
</dbReference>
<name>A0ABV9ALE9_9ACTN</name>
<feature type="region of interest" description="Disordered" evidence="1">
    <location>
        <begin position="1"/>
        <end position="20"/>
    </location>
</feature>
<evidence type="ECO:0000313" key="2">
    <source>
        <dbReference type="EMBL" id="MFC4500662.1"/>
    </source>
</evidence>
<protein>
    <submittedName>
        <fullName evidence="2">Uncharacterized protein</fullName>
    </submittedName>
</protein>
<feature type="region of interest" description="Disordered" evidence="1">
    <location>
        <begin position="66"/>
        <end position="107"/>
    </location>
</feature>
<dbReference type="EMBL" id="JBHSFK010000008">
    <property type="protein sequence ID" value="MFC4500662.1"/>
    <property type="molecule type" value="Genomic_DNA"/>
</dbReference>